<dbReference type="InterPro" id="IPR000073">
    <property type="entry name" value="AB_hydrolase_1"/>
</dbReference>
<dbReference type="Pfam" id="PF12697">
    <property type="entry name" value="Abhydrolase_6"/>
    <property type="match status" value="1"/>
</dbReference>
<dbReference type="AlphaFoldDB" id="A0A1W0WDN6"/>
<feature type="compositionally biased region" description="Pro residues" evidence="7">
    <location>
        <begin position="14"/>
        <end position="23"/>
    </location>
</feature>
<dbReference type="OrthoDB" id="194865at2759"/>
<gene>
    <name evidence="9" type="ORF">BV898_12437</name>
</gene>
<dbReference type="GO" id="GO:0051723">
    <property type="term" value="F:protein methylesterase activity"/>
    <property type="evidence" value="ECO:0007669"/>
    <property type="project" value="UniProtKB-EC"/>
</dbReference>
<feature type="active site" evidence="6">
    <location>
        <position position="330"/>
    </location>
</feature>
<feature type="domain" description="AB hydrolase-1" evidence="8">
    <location>
        <begin position="64"/>
        <end position="343"/>
    </location>
</feature>
<dbReference type="Proteomes" id="UP000192578">
    <property type="component" value="Unassembled WGS sequence"/>
</dbReference>
<dbReference type="Gene3D" id="3.40.50.1820">
    <property type="entry name" value="alpha/beta hydrolase"/>
    <property type="match status" value="1"/>
</dbReference>
<dbReference type="PANTHER" id="PTHR14189:SF0">
    <property type="entry name" value="PROTEIN PHOSPHATASE METHYLESTERASE 1"/>
    <property type="match status" value="1"/>
</dbReference>
<protein>
    <recommendedName>
        <fullName evidence="5">Protein phosphatase methylesterase 1</fullName>
        <shortName evidence="5">PME-1</shortName>
        <ecNumber evidence="5">3.1.1.-</ecNumber>
    </recommendedName>
</protein>
<evidence type="ECO:0000256" key="1">
    <source>
        <dbReference type="ARBA" id="ARBA00008645"/>
    </source>
</evidence>
<comment type="caution">
    <text evidence="9">The sequence shown here is derived from an EMBL/GenBank/DDBJ whole genome shotgun (WGS) entry which is preliminary data.</text>
</comment>
<keyword evidence="10" id="KW-1185">Reference proteome</keyword>
<comment type="function">
    <text evidence="5">Demethylates proteins that have been reversibly carboxymethylated.</text>
</comment>
<evidence type="ECO:0000256" key="4">
    <source>
        <dbReference type="ARBA" id="ARBA00049203"/>
    </source>
</evidence>
<evidence type="ECO:0000256" key="2">
    <source>
        <dbReference type="ARBA" id="ARBA00022487"/>
    </source>
</evidence>
<feature type="region of interest" description="Disordered" evidence="7">
    <location>
        <begin position="1"/>
        <end position="23"/>
    </location>
</feature>
<dbReference type="PIRSF" id="PIRSF022950">
    <property type="entry name" value="PPase_methylesterase_euk"/>
    <property type="match status" value="1"/>
</dbReference>
<accession>A0A1W0WDN6</accession>
<evidence type="ECO:0000256" key="7">
    <source>
        <dbReference type="SAM" id="MobiDB-lite"/>
    </source>
</evidence>
<dbReference type="EC" id="3.1.1.-" evidence="5"/>
<evidence type="ECO:0000313" key="10">
    <source>
        <dbReference type="Proteomes" id="UP000192578"/>
    </source>
</evidence>
<evidence type="ECO:0000256" key="6">
    <source>
        <dbReference type="PIRSR" id="PIRSR022950-1"/>
    </source>
</evidence>
<name>A0A1W0WDN6_HYPEX</name>
<keyword evidence="3 5" id="KW-0378">Hydrolase</keyword>
<evidence type="ECO:0000256" key="5">
    <source>
        <dbReference type="PIRNR" id="PIRNR022950"/>
    </source>
</evidence>
<dbReference type="PANTHER" id="PTHR14189">
    <property type="entry name" value="PROTEIN PHOSPHATASE METHYLESTERASE-1 RELATED"/>
    <property type="match status" value="1"/>
</dbReference>
<proteinExistence type="inferred from homology"/>
<feature type="active site" evidence="6">
    <location>
        <position position="142"/>
    </location>
</feature>
<keyword evidence="2 5" id="KW-0719">Serine esterase</keyword>
<evidence type="ECO:0000313" key="9">
    <source>
        <dbReference type="EMBL" id="OQV13326.1"/>
    </source>
</evidence>
<evidence type="ECO:0000259" key="8">
    <source>
        <dbReference type="Pfam" id="PF12697"/>
    </source>
</evidence>
<dbReference type="EMBL" id="MTYJ01000126">
    <property type="protein sequence ID" value="OQV13326.1"/>
    <property type="molecule type" value="Genomic_DNA"/>
</dbReference>
<comment type="similarity">
    <text evidence="1 5">Belongs to the AB hydrolase superfamily.</text>
</comment>
<feature type="active site" evidence="6">
    <location>
        <position position="167"/>
    </location>
</feature>
<dbReference type="SUPFAM" id="SSF53474">
    <property type="entry name" value="alpha/beta-Hydrolases"/>
    <property type="match status" value="1"/>
</dbReference>
<sequence length="367" mass="39391">MDRQQALRNSLPPMAAPVIPPPRGRGRASFTPVSWDSYFDSQRRISVGNNVFNIYEKGREGPILFLIHGGGFSALSWALFSKAITDIVPCRCIALDLRGHGDTVTEDDSDLSAETLSRDIGDVLQALYPGDSCPPVILVGHSLGGAVAVHAASRNLIPSLAGLVVIDVVEGTALDSLTTMEALVRGRPGRFLSVENAIEWSFRSGHIKNPESACVSMIGQLRVIPAGEQLPGTSADMGHTVNTTGSISEDAEDNAESPPTAAMPGYTWRIDLLKTQPFWTGWFTGLSDLFLGCPVPKLLLLAGMDRLDKDLTIGQMQGKFQMVVLPKSGHAVQEDQPVKVAEALAIFMVRNKVARAIATFSPTFPGC</sequence>
<organism evidence="9 10">
    <name type="scientific">Hypsibius exemplaris</name>
    <name type="common">Freshwater tardigrade</name>
    <dbReference type="NCBI Taxonomy" id="2072580"/>
    <lineage>
        <taxon>Eukaryota</taxon>
        <taxon>Metazoa</taxon>
        <taxon>Ecdysozoa</taxon>
        <taxon>Tardigrada</taxon>
        <taxon>Eutardigrada</taxon>
        <taxon>Parachela</taxon>
        <taxon>Hypsibioidea</taxon>
        <taxon>Hypsibiidae</taxon>
        <taxon>Hypsibius</taxon>
    </lineage>
</organism>
<evidence type="ECO:0000256" key="3">
    <source>
        <dbReference type="ARBA" id="ARBA00022801"/>
    </source>
</evidence>
<comment type="catalytic activity">
    <reaction evidence="4">
        <text>[phosphatase 2A protein]-C-terminal L-leucine methyl ester + H2O = [phosphatase 2A protein]-C-terminal L-leucine + methanol + H(+)</text>
        <dbReference type="Rhea" id="RHEA:48548"/>
        <dbReference type="Rhea" id="RHEA-COMP:12134"/>
        <dbReference type="Rhea" id="RHEA-COMP:12135"/>
        <dbReference type="ChEBI" id="CHEBI:15377"/>
        <dbReference type="ChEBI" id="CHEBI:15378"/>
        <dbReference type="ChEBI" id="CHEBI:17790"/>
        <dbReference type="ChEBI" id="CHEBI:90516"/>
        <dbReference type="ChEBI" id="CHEBI:90517"/>
        <dbReference type="EC" id="3.1.1.89"/>
    </reaction>
</comment>
<dbReference type="InterPro" id="IPR029058">
    <property type="entry name" value="AB_hydrolase_fold"/>
</dbReference>
<dbReference type="InterPro" id="IPR016812">
    <property type="entry name" value="PPase_methylesterase_euk"/>
</dbReference>
<reference evidence="10" key="1">
    <citation type="submission" date="2017-01" db="EMBL/GenBank/DDBJ databases">
        <title>Comparative genomics of anhydrobiosis in the tardigrade Hypsibius dujardini.</title>
        <authorList>
            <person name="Yoshida Y."/>
            <person name="Koutsovoulos G."/>
            <person name="Laetsch D."/>
            <person name="Stevens L."/>
            <person name="Kumar S."/>
            <person name="Horikawa D."/>
            <person name="Ishino K."/>
            <person name="Komine S."/>
            <person name="Tomita M."/>
            <person name="Blaxter M."/>
            <person name="Arakawa K."/>
        </authorList>
    </citation>
    <scope>NUCLEOTIDE SEQUENCE [LARGE SCALE GENOMIC DNA]</scope>
    <source>
        <strain evidence="10">Z151</strain>
    </source>
</reference>